<organism evidence="2 3">
    <name type="scientific">Paractinoplanes ovalisporus</name>
    <dbReference type="NCBI Taxonomy" id="2810368"/>
    <lineage>
        <taxon>Bacteria</taxon>
        <taxon>Bacillati</taxon>
        <taxon>Actinomycetota</taxon>
        <taxon>Actinomycetes</taxon>
        <taxon>Micromonosporales</taxon>
        <taxon>Micromonosporaceae</taxon>
        <taxon>Paractinoplanes</taxon>
    </lineage>
</organism>
<evidence type="ECO:0000313" key="2">
    <source>
        <dbReference type="EMBL" id="MBM2619561.1"/>
    </source>
</evidence>
<protein>
    <submittedName>
        <fullName evidence="2">Uncharacterized protein</fullName>
    </submittedName>
</protein>
<reference evidence="2 3" key="1">
    <citation type="submission" date="2021-01" db="EMBL/GenBank/DDBJ databases">
        <title>Actinoplanes sp. nov. LDG1-06 isolated from lichen.</title>
        <authorList>
            <person name="Saeng-In P."/>
            <person name="Phongsopitanun W."/>
            <person name="Kanchanasin P."/>
            <person name="Yuki M."/>
            <person name="Kudo T."/>
            <person name="Ohkuma M."/>
            <person name="Tanasupawat S."/>
        </authorList>
    </citation>
    <scope>NUCLEOTIDE SEQUENCE [LARGE SCALE GENOMIC DNA]</scope>
    <source>
        <strain evidence="2 3">LDG1-06</strain>
    </source>
</reference>
<name>A0ABS2AIA5_9ACTN</name>
<gene>
    <name evidence="2" type="ORF">JIG36_28860</name>
</gene>
<evidence type="ECO:0000256" key="1">
    <source>
        <dbReference type="SAM" id="MobiDB-lite"/>
    </source>
</evidence>
<keyword evidence="3" id="KW-1185">Reference proteome</keyword>
<sequence>MELQFETRRSDSPWVDSVWTCTSERVTTMTSVAGVRWGLVFWKQAGQAYAGLTGPGHCAPTWGARPGSCATAPGERSPSTRPISA</sequence>
<feature type="region of interest" description="Disordered" evidence="1">
    <location>
        <begin position="65"/>
        <end position="85"/>
    </location>
</feature>
<dbReference type="EMBL" id="JAENHP010000011">
    <property type="protein sequence ID" value="MBM2619561.1"/>
    <property type="molecule type" value="Genomic_DNA"/>
</dbReference>
<comment type="caution">
    <text evidence="2">The sequence shown here is derived from an EMBL/GenBank/DDBJ whole genome shotgun (WGS) entry which is preliminary data.</text>
</comment>
<evidence type="ECO:0000313" key="3">
    <source>
        <dbReference type="Proteomes" id="UP000632138"/>
    </source>
</evidence>
<dbReference type="Proteomes" id="UP000632138">
    <property type="component" value="Unassembled WGS sequence"/>
</dbReference>
<accession>A0ABS2AIA5</accession>
<proteinExistence type="predicted"/>